<dbReference type="AlphaFoldDB" id="A0A9W6DTL6"/>
<proteinExistence type="predicted"/>
<dbReference type="EMBL" id="BROQ01000177">
    <property type="protein sequence ID" value="GKZ27021.1"/>
    <property type="molecule type" value="Genomic_DNA"/>
</dbReference>
<gene>
    <name evidence="1" type="ORF">AbraCBS73388_003537</name>
</gene>
<sequence length="111" mass="12871">MFLNPTTHIGMALFGEESWKESAVEAQLRILSADLLEATQRRTEYSRVSTVLKGETSKPDFAAWQRWLTQIVPREVLRVDIKVKAVFKAFYYLLFTVPVEIWTTLPPNGYY</sequence>
<evidence type="ECO:0000313" key="1">
    <source>
        <dbReference type="EMBL" id="GKZ27021.1"/>
    </source>
</evidence>
<protein>
    <submittedName>
        <fullName evidence="1">Uncharacterized protein</fullName>
    </submittedName>
</protein>
<dbReference type="Proteomes" id="UP001143548">
    <property type="component" value="Unassembled WGS sequence"/>
</dbReference>
<comment type="caution">
    <text evidence="1">The sequence shown here is derived from an EMBL/GenBank/DDBJ whole genome shotgun (WGS) entry which is preliminary data.</text>
</comment>
<name>A0A9W6DTL6_9EURO</name>
<organism evidence="1 2">
    <name type="scientific">Aspergillus brasiliensis</name>
    <dbReference type="NCBI Taxonomy" id="319629"/>
    <lineage>
        <taxon>Eukaryota</taxon>
        <taxon>Fungi</taxon>
        <taxon>Dikarya</taxon>
        <taxon>Ascomycota</taxon>
        <taxon>Pezizomycotina</taxon>
        <taxon>Eurotiomycetes</taxon>
        <taxon>Eurotiomycetidae</taxon>
        <taxon>Eurotiales</taxon>
        <taxon>Aspergillaceae</taxon>
        <taxon>Aspergillus</taxon>
        <taxon>Aspergillus subgen. Circumdati</taxon>
    </lineage>
</organism>
<accession>A0A9W6DTL6</accession>
<evidence type="ECO:0000313" key="2">
    <source>
        <dbReference type="Proteomes" id="UP001143548"/>
    </source>
</evidence>
<reference evidence="1" key="1">
    <citation type="submission" date="2022-07" db="EMBL/GenBank/DDBJ databases">
        <title>Taxonomy of Aspergillus series Nigri: significant species reduction supported by multi-species coalescent approaches.</title>
        <authorList>
            <person name="Bian C."/>
            <person name="Kusuya Y."/>
            <person name="Sklenar F."/>
            <person name="D'hooge E."/>
            <person name="Yaguchi T."/>
            <person name="Takahashi H."/>
            <person name="Hubka V."/>
        </authorList>
    </citation>
    <scope>NUCLEOTIDE SEQUENCE</scope>
    <source>
        <strain evidence="1">CBS 733.88</strain>
    </source>
</reference>